<gene>
    <name evidence="2" type="ORF">EDS130_LOCUS31361</name>
    <name evidence="1" type="ORF">XAT740_LOCUS16899</name>
</gene>
<name>A0A815EQ43_ADIRI</name>
<dbReference type="Proteomes" id="UP000663852">
    <property type="component" value="Unassembled WGS sequence"/>
</dbReference>
<dbReference type="EMBL" id="CAJNOJ010000229">
    <property type="protein sequence ID" value="CAF1315125.1"/>
    <property type="molecule type" value="Genomic_DNA"/>
</dbReference>
<evidence type="ECO:0000313" key="4">
    <source>
        <dbReference type="Proteomes" id="UP000663852"/>
    </source>
</evidence>
<dbReference type="AlphaFoldDB" id="A0A815EQ43"/>
<dbReference type="Proteomes" id="UP000663828">
    <property type="component" value="Unassembled WGS sequence"/>
</dbReference>
<protein>
    <submittedName>
        <fullName evidence="2">Uncharacterized protein</fullName>
    </submittedName>
</protein>
<sequence>MATNYWLEEDLERVIQSFNPASFFGLPASMFNSKGDLRYCNTEPLKLTRGHWDYFTPFKGWIRYGLDIDKFGNSGAQWLACDGAAGEWAVGFHGLRRDVLEVLRRIAFEGFKVFQGKHSEWGAKSKDTGPNASLFQEKICGNGIFLTPQLRYLTDNIENCRLMKPIQYNKYYYIDVALQCRIQPKKIRVPECAGNQYYVINNPIYARPYGILVRFMTEAEAITIFADNNYSLDPVIPFVEENVTPVN</sequence>
<evidence type="ECO:0000313" key="1">
    <source>
        <dbReference type="EMBL" id="CAF1072686.1"/>
    </source>
</evidence>
<accession>A0A815EQ43</accession>
<keyword evidence="3" id="KW-1185">Reference proteome</keyword>
<evidence type="ECO:0000313" key="3">
    <source>
        <dbReference type="Proteomes" id="UP000663828"/>
    </source>
</evidence>
<organism evidence="2 4">
    <name type="scientific">Adineta ricciae</name>
    <name type="common">Rotifer</name>
    <dbReference type="NCBI Taxonomy" id="249248"/>
    <lineage>
        <taxon>Eukaryota</taxon>
        <taxon>Metazoa</taxon>
        <taxon>Spiralia</taxon>
        <taxon>Gnathifera</taxon>
        <taxon>Rotifera</taxon>
        <taxon>Eurotatoria</taxon>
        <taxon>Bdelloidea</taxon>
        <taxon>Adinetida</taxon>
        <taxon>Adinetidae</taxon>
        <taxon>Adineta</taxon>
    </lineage>
</organism>
<proteinExistence type="predicted"/>
<dbReference type="PANTHER" id="PTHR36649:SF28">
    <property type="entry name" value="UBIQUITIN-LIKE DOMAIN-CONTAINING PROTEIN"/>
    <property type="match status" value="1"/>
</dbReference>
<evidence type="ECO:0000313" key="2">
    <source>
        <dbReference type="EMBL" id="CAF1315125.1"/>
    </source>
</evidence>
<dbReference type="EMBL" id="CAJNOR010001090">
    <property type="protein sequence ID" value="CAF1072686.1"/>
    <property type="molecule type" value="Genomic_DNA"/>
</dbReference>
<dbReference type="PANTHER" id="PTHR36649">
    <property type="entry name" value="UBIQUITIN-LIKE DOMAIN-CONTAINING PROTEIN"/>
    <property type="match status" value="1"/>
</dbReference>
<dbReference type="OrthoDB" id="9970338at2759"/>
<reference evidence="2" key="1">
    <citation type="submission" date="2021-02" db="EMBL/GenBank/DDBJ databases">
        <authorList>
            <person name="Nowell W R."/>
        </authorList>
    </citation>
    <scope>NUCLEOTIDE SEQUENCE</scope>
</reference>
<comment type="caution">
    <text evidence="2">The sequence shown here is derived from an EMBL/GenBank/DDBJ whole genome shotgun (WGS) entry which is preliminary data.</text>
</comment>